<organism evidence="1 2">
    <name type="scientific">Candidatus Blautia stercorigallinarum</name>
    <dbReference type="NCBI Taxonomy" id="2838501"/>
    <lineage>
        <taxon>Bacteria</taxon>
        <taxon>Bacillati</taxon>
        <taxon>Bacillota</taxon>
        <taxon>Clostridia</taxon>
        <taxon>Lachnospirales</taxon>
        <taxon>Lachnospiraceae</taxon>
        <taxon>Blautia</taxon>
    </lineage>
</organism>
<dbReference type="Proteomes" id="UP000886814">
    <property type="component" value="Unassembled WGS sequence"/>
</dbReference>
<dbReference type="AlphaFoldDB" id="A0A9D1PEE8"/>
<comment type="caution">
    <text evidence="1">The sequence shown here is derived from an EMBL/GenBank/DDBJ whole genome shotgun (WGS) entry which is preliminary data.</text>
</comment>
<protein>
    <submittedName>
        <fullName evidence="1">Uncharacterized protein</fullName>
    </submittedName>
</protein>
<evidence type="ECO:0000313" key="1">
    <source>
        <dbReference type="EMBL" id="HIV39695.1"/>
    </source>
</evidence>
<name>A0A9D1PEE8_9FIRM</name>
<evidence type="ECO:0000313" key="2">
    <source>
        <dbReference type="Proteomes" id="UP000886814"/>
    </source>
</evidence>
<proteinExistence type="predicted"/>
<reference evidence="1" key="1">
    <citation type="journal article" date="2021" name="PeerJ">
        <title>Extensive microbial diversity within the chicken gut microbiome revealed by metagenomics and culture.</title>
        <authorList>
            <person name="Gilroy R."/>
            <person name="Ravi A."/>
            <person name="Getino M."/>
            <person name="Pursley I."/>
            <person name="Horton D.L."/>
            <person name="Alikhan N.F."/>
            <person name="Baker D."/>
            <person name="Gharbi K."/>
            <person name="Hall N."/>
            <person name="Watson M."/>
            <person name="Adriaenssens E.M."/>
            <person name="Foster-Nyarko E."/>
            <person name="Jarju S."/>
            <person name="Secka A."/>
            <person name="Antonio M."/>
            <person name="Oren A."/>
            <person name="Chaudhuri R.R."/>
            <person name="La Ragione R."/>
            <person name="Hildebrand F."/>
            <person name="Pallen M.J."/>
        </authorList>
    </citation>
    <scope>NUCLEOTIDE SEQUENCE</scope>
    <source>
        <strain evidence="1">CHK195-9823</strain>
    </source>
</reference>
<gene>
    <name evidence="1" type="ORF">H9747_11995</name>
</gene>
<reference evidence="1" key="2">
    <citation type="submission" date="2021-04" db="EMBL/GenBank/DDBJ databases">
        <authorList>
            <person name="Gilroy R."/>
        </authorList>
    </citation>
    <scope>NUCLEOTIDE SEQUENCE</scope>
    <source>
        <strain evidence="1">CHK195-9823</strain>
    </source>
</reference>
<accession>A0A9D1PEE8</accession>
<sequence length="450" mass="51596">MFQIKKSGKVFEMPLSDRQMFLIEQEMGIDLFVPIENAVLVKAEFLGVDLKEKLPDRVWAQEINMLAYALDQLNQVQGKKFLEEIAESTQMYPGEMLNHVLRICPMAAGITVESGVAPYYTGENLFDIMEYKRFSERKREYPQFQIAKFYFPIDVSVKEKDDEDFQDLDGAEAAVYCREVSAMIARKIRRIDSWSDWELYAHIHQDTPYADTGFLIGRPDAEVRNGVLQGVFIVEAKHILTESEISIIKEYLDGGITDGWGESMEPAGVSHGKTLAIKLGECSDVRQQIDRELNEMEMFFVQSPLQAKYTARADGFTADFRKSREYGRDYPVWIELNYDRKTIRVPLPATEKDIQDARTILGITDAADVKTLFRSSKLKMVDKLLFANVDLEAFNRLAQEIHATDPETMYRVLENLSVDPLTPEQRIKCITMTLKSARRENSSNPSVKQE</sequence>
<dbReference type="EMBL" id="DXIQ01000081">
    <property type="protein sequence ID" value="HIV39695.1"/>
    <property type="molecule type" value="Genomic_DNA"/>
</dbReference>